<comment type="caution">
    <text evidence="2">The sequence shown here is derived from an EMBL/GenBank/DDBJ whole genome shotgun (WGS) entry which is preliminary data.</text>
</comment>
<evidence type="ECO:0000256" key="1">
    <source>
        <dbReference type="SAM" id="Phobius"/>
    </source>
</evidence>
<dbReference type="EMBL" id="JBHTGP010000003">
    <property type="protein sequence ID" value="MFD0684013.1"/>
    <property type="molecule type" value="Genomic_DNA"/>
</dbReference>
<evidence type="ECO:0000313" key="2">
    <source>
        <dbReference type="EMBL" id="MFD0684013.1"/>
    </source>
</evidence>
<feature type="transmembrane region" description="Helical" evidence="1">
    <location>
        <begin position="52"/>
        <end position="75"/>
    </location>
</feature>
<sequence>MADVSDVLLKHWEDQRAKFRHSEDQRATLTNMILVISSLGFGLIGQRGLRDSMLAVTVPLVVIGAYGALATAKLAERATMHNRQGREFSDRLDELLPDLRLKQTYAAARSGHNARYGRLARLRVRHLWVGLHSGIAVAGLVLSVVILVR</sequence>
<keyword evidence="1" id="KW-1133">Transmembrane helix</keyword>
<dbReference type="RefSeq" id="WP_131754968.1">
    <property type="nucleotide sequence ID" value="NZ_CAACUY010000002.1"/>
</dbReference>
<proteinExistence type="predicted"/>
<reference evidence="3" key="1">
    <citation type="journal article" date="2019" name="Int. J. Syst. Evol. Microbiol.">
        <title>The Global Catalogue of Microorganisms (GCM) 10K type strain sequencing project: providing services to taxonomists for standard genome sequencing and annotation.</title>
        <authorList>
            <consortium name="The Broad Institute Genomics Platform"/>
            <consortium name="The Broad Institute Genome Sequencing Center for Infectious Disease"/>
            <person name="Wu L."/>
            <person name="Ma J."/>
        </authorList>
    </citation>
    <scope>NUCLEOTIDE SEQUENCE [LARGE SCALE GENOMIC DNA]</scope>
    <source>
        <strain evidence="3">JCM 9371</strain>
    </source>
</reference>
<feature type="transmembrane region" description="Helical" evidence="1">
    <location>
        <begin position="127"/>
        <end position="148"/>
    </location>
</feature>
<gene>
    <name evidence="2" type="ORF">ACFQZM_05855</name>
</gene>
<feature type="transmembrane region" description="Helical" evidence="1">
    <location>
        <begin position="28"/>
        <end position="46"/>
    </location>
</feature>
<dbReference type="Proteomes" id="UP001597063">
    <property type="component" value="Unassembled WGS sequence"/>
</dbReference>
<keyword evidence="3" id="KW-1185">Reference proteome</keyword>
<evidence type="ECO:0000313" key="3">
    <source>
        <dbReference type="Proteomes" id="UP001597063"/>
    </source>
</evidence>
<keyword evidence="1" id="KW-0472">Membrane</keyword>
<protein>
    <submittedName>
        <fullName evidence="2">Uncharacterized protein</fullName>
    </submittedName>
</protein>
<organism evidence="2 3">
    <name type="scientific">Actinomadura fibrosa</name>
    <dbReference type="NCBI Taxonomy" id="111802"/>
    <lineage>
        <taxon>Bacteria</taxon>
        <taxon>Bacillati</taxon>
        <taxon>Actinomycetota</taxon>
        <taxon>Actinomycetes</taxon>
        <taxon>Streptosporangiales</taxon>
        <taxon>Thermomonosporaceae</taxon>
        <taxon>Actinomadura</taxon>
    </lineage>
</organism>
<accession>A0ABW2XER0</accession>
<keyword evidence="1" id="KW-0812">Transmembrane</keyword>
<name>A0ABW2XER0_9ACTN</name>